<comment type="caution">
    <text evidence="1">The sequence shown here is derived from an EMBL/GenBank/DDBJ whole genome shotgun (WGS) entry which is preliminary data.</text>
</comment>
<dbReference type="Proteomes" id="UP000199598">
    <property type="component" value="Unassembled WGS sequence"/>
</dbReference>
<evidence type="ECO:0000313" key="1">
    <source>
        <dbReference type="EMBL" id="SFJ93403.1"/>
    </source>
</evidence>
<organism evidence="1 2">
    <name type="scientific">Pseudovibrio ascidiaceicola</name>
    <dbReference type="NCBI Taxonomy" id="285279"/>
    <lineage>
        <taxon>Bacteria</taxon>
        <taxon>Pseudomonadati</taxon>
        <taxon>Pseudomonadota</taxon>
        <taxon>Alphaproteobacteria</taxon>
        <taxon>Hyphomicrobiales</taxon>
        <taxon>Stappiaceae</taxon>
        <taxon>Pseudovibrio</taxon>
    </lineage>
</organism>
<name>A0A1I3VEI7_9HYPH</name>
<keyword evidence="2" id="KW-1185">Reference proteome</keyword>
<dbReference type="EMBL" id="FOSK01000001">
    <property type="protein sequence ID" value="SFJ93403.1"/>
    <property type="molecule type" value="Genomic_DNA"/>
</dbReference>
<reference evidence="1 2" key="1">
    <citation type="submission" date="2016-10" db="EMBL/GenBank/DDBJ databases">
        <authorList>
            <person name="Varghese N."/>
            <person name="Submissions S."/>
        </authorList>
    </citation>
    <scope>NUCLEOTIDE SEQUENCE [LARGE SCALE GENOMIC DNA]</scope>
    <source>
        <strain evidence="1 2">DSM 16392</strain>
    </source>
</reference>
<sequence length="352" mass="38954">MCLAMVLSACVDVELHYDFAEDGSVTQRMTYKMTEATYARMQEKKKQKSGPVPVVAFCDNGEVKRENGFVFCSNAVEQSLSDLLLPEQDIPSPPKSMGPSVLQLTRVDDTSLQVVLKVSDFNNADSGATALTTATFLEKAVLSQALAERNLTVILSGPALINASGNKIADTTQSVTSIPLTDLITGQLDAKDPSATFRFAQPLPPDREKQAKMMSELFEGYQFDNWEDMHGPISDYLQQKPRMMTCGVRMTEQACKVTRAELAQRITADNTGFKEQFIKVLSTRYSIQDLQGMLELVQQNPTLFKSPVCDDFPQMDRRCVVMAHTVDALSLKHIVAANEAAQARVSPFFKDE</sequence>
<protein>
    <submittedName>
        <fullName evidence="1">Uncharacterized protein</fullName>
    </submittedName>
</protein>
<accession>A0A1I3VEI7</accession>
<gene>
    <name evidence="1" type="ORF">SAMN04488518_101335</name>
</gene>
<proteinExistence type="predicted"/>
<evidence type="ECO:0000313" key="2">
    <source>
        <dbReference type="Proteomes" id="UP000199598"/>
    </source>
</evidence>